<name>A0A5C0SA32_CRATE</name>
<keyword evidence="6" id="KW-0808">Transferase</keyword>
<dbReference type="SMART" id="SM00387">
    <property type="entry name" value="HATPase_c"/>
    <property type="match status" value="1"/>
</dbReference>
<keyword evidence="5" id="KW-0597">Phosphoprotein</keyword>
<dbReference type="CDD" id="cd12912">
    <property type="entry name" value="PDC2_MCP_like"/>
    <property type="match status" value="1"/>
</dbReference>
<dbReference type="Pfam" id="PF02518">
    <property type="entry name" value="HATPase_c"/>
    <property type="match status" value="1"/>
</dbReference>
<dbReference type="Gene3D" id="6.10.340.10">
    <property type="match status" value="1"/>
</dbReference>
<keyword evidence="12" id="KW-0902">Two-component regulatory system</keyword>
<dbReference type="InterPro" id="IPR036890">
    <property type="entry name" value="HATPase_C_sf"/>
</dbReference>
<evidence type="ECO:0000256" key="6">
    <source>
        <dbReference type="ARBA" id="ARBA00022679"/>
    </source>
</evidence>
<keyword evidence="10" id="KW-0067">ATP-binding</keyword>
<comment type="catalytic activity">
    <reaction evidence="1">
        <text>ATP + protein L-histidine = ADP + protein N-phospho-L-histidine.</text>
        <dbReference type="EC" id="2.7.13.3"/>
    </reaction>
</comment>
<gene>
    <name evidence="16" type="ORF">FQB35_00565</name>
</gene>
<dbReference type="SUPFAM" id="SSF55874">
    <property type="entry name" value="ATPase domain of HSP90 chaperone/DNA topoisomerase II/histidine kinase"/>
    <property type="match status" value="1"/>
</dbReference>
<dbReference type="RefSeq" id="WP_148808056.1">
    <property type="nucleotide sequence ID" value="NZ_CP042243.1"/>
</dbReference>
<dbReference type="Gene3D" id="3.30.450.20">
    <property type="entry name" value="PAS domain"/>
    <property type="match status" value="1"/>
</dbReference>
<evidence type="ECO:0000256" key="3">
    <source>
        <dbReference type="ARBA" id="ARBA00012438"/>
    </source>
</evidence>
<dbReference type="OrthoDB" id="1947219at2"/>
<dbReference type="PANTHER" id="PTHR45528:SF1">
    <property type="entry name" value="SENSOR HISTIDINE KINASE CPXA"/>
    <property type="match status" value="1"/>
</dbReference>
<evidence type="ECO:0000256" key="10">
    <source>
        <dbReference type="ARBA" id="ARBA00022840"/>
    </source>
</evidence>
<dbReference type="EMBL" id="CP042243">
    <property type="protein sequence ID" value="QEK10981.1"/>
    <property type="molecule type" value="Genomic_DNA"/>
</dbReference>
<dbReference type="Gene3D" id="3.30.565.10">
    <property type="entry name" value="Histidine kinase-like ATPase, C-terminal domain"/>
    <property type="match status" value="1"/>
</dbReference>
<evidence type="ECO:0000256" key="5">
    <source>
        <dbReference type="ARBA" id="ARBA00022553"/>
    </source>
</evidence>
<dbReference type="PANTHER" id="PTHR45528">
    <property type="entry name" value="SENSOR HISTIDINE KINASE CPXA"/>
    <property type="match status" value="1"/>
</dbReference>
<keyword evidence="7 14" id="KW-0812">Transmembrane</keyword>
<dbReference type="Pfam" id="PF02743">
    <property type="entry name" value="dCache_1"/>
    <property type="match status" value="1"/>
</dbReference>
<evidence type="ECO:0000256" key="7">
    <source>
        <dbReference type="ARBA" id="ARBA00022692"/>
    </source>
</evidence>
<dbReference type="InterPro" id="IPR005467">
    <property type="entry name" value="His_kinase_dom"/>
</dbReference>
<feature type="transmembrane region" description="Helical" evidence="14">
    <location>
        <begin position="6"/>
        <end position="27"/>
    </location>
</feature>
<dbReference type="InterPro" id="IPR004358">
    <property type="entry name" value="Sig_transdc_His_kin-like_C"/>
</dbReference>
<dbReference type="SUPFAM" id="SSF47384">
    <property type="entry name" value="Homodimeric domain of signal transducing histidine kinase"/>
    <property type="match status" value="1"/>
</dbReference>
<evidence type="ECO:0000259" key="15">
    <source>
        <dbReference type="PROSITE" id="PS50109"/>
    </source>
</evidence>
<dbReference type="InterPro" id="IPR033479">
    <property type="entry name" value="dCache_1"/>
</dbReference>
<evidence type="ECO:0000256" key="11">
    <source>
        <dbReference type="ARBA" id="ARBA00022989"/>
    </source>
</evidence>
<dbReference type="InterPro" id="IPR003661">
    <property type="entry name" value="HisK_dim/P_dom"/>
</dbReference>
<evidence type="ECO:0000256" key="13">
    <source>
        <dbReference type="ARBA" id="ARBA00023136"/>
    </source>
</evidence>
<dbReference type="InterPro" id="IPR003594">
    <property type="entry name" value="HATPase_dom"/>
</dbReference>
<sequence>MSLKKRITLTICSITIFLLILLSFIVYTRSASILNDDARNYMVSQLERVQENIDLLIKNNELETQALALNQKTIAFMENKVSVRYMNHFLIEEMRKKNERYHHYMDLFILNNDGRIVATCMPEAMHLDLSTRAYFIKASQIKDTVVSDILRARSDQSLIVITVSPIRNLKDEVLGYAGIAIKAGYFSNIARDLKLGKTGYYAIVDANNMILFHPKKELIGNKSIYEMTEKILMNVNRKDINIVEKTIFKNNQSKELQIYKLMKSKNWILIASLSEKEMYEKSKELLIYVASVGLIVIFISIIMGIYISNRIAVPIVAITNYINKAANGNSRIEKSIYQSIQSLREEELLNVNSEKEQNSRDEIRNLKTSLKNMKAYLTSMLYKFESESKELIKTSQDLTKKIEDLSSRTADFISILSHDLKTSITLIKGYARGLHSGIIEDEITKRQFLEGIIGGVEDIEKITCDILDNAYEAQCSKKFNKKKIMVKDFTKELFQEAKQYVINSNRVFEGVYKVDEGYFFIEAIKIKRVWNNLLNNAVKYSEEGSKINVCICEEEKKVQFKIADEGIGIDENEMNNIFDMFYRGDNHVKKGYGLGLFISKSIIEAHNAKLYVKSRYKKGATFWFYLDVEDE</sequence>
<keyword evidence="13 14" id="KW-0472">Membrane</keyword>
<dbReference type="InterPro" id="IPR050398">
    <property type="entry name" value="HssS/ArlS-like"/>
</dbReference>
<keyword evidence="11 14" id="KW-1133">Transmembrane helix</keyword>
<dbReference type="Gene3D" id="1.10.287.130">
    <property type="match status" value="1"/>
</dbReference>
<evidence type="ECO:0000313" key="16">
    <source>
        <dbReference type="EMBL" id="QEK10981.1"/>
    </source>
</evidence>
<evidence type="ECO:0000256" key="2">
    <source>
        <dbReference type="ARBA" id="ARBA00004651"/>
    </source>
</evidence>
<proteinExistence type="predicted"/>
<dbReference type="Proteomes" id="UP000324646">
    <property type="component" value="Chromosome"/>
</dbReference>
<dbReference type="FunFam" id="3.30.565.10:FF:000006">
    <property type="entry name" value="Sensor histidine kinase WalK"/>
    <property type="match status" value="1"/>
</dbReference>
<evidence type="ECO:0000256" key="8">
    <source>
        <dbReference type="ARBA" id="ARBA00022741"/>
    </source>
</evidence>
<dbReference type="CDD" id="cd12914">
    <property type="entry name" value="PDC1_DGC_like"/>
    <property type="match status" value="1"/>
</dbReference>
<dbReference type="AlphaFoldDB" id="A0A5C0SA32"/>
<feature type="transmembrane region" description="Helical" evidence="14">
    <location>
        <begin position="285"/>
        <end position="307"/>
    </location>
</feature>
<keyword evidence="8" id="KW-0547">Nucleotide-binding</keyword>
<dbReference type="EC" id="2.7.13.3" evidence="3"/>
<protein>
    <recommendedName>
        <fullName evidence="3">histidine kinase</fullName>
        <ecNumber evidence="3">2.7.13.3</ecNumber>
    </recommendedName>
</protein>
<accession>A0A5C0SA32</accession>
<keyword evidence="9 16" id="KW-0418">Kinase</keyword>
<dbReference type="PRINTS" id="PR00344">
    <property type="entry name" value="BCTRLSENSOR"/>
</dbReference>
<comment type="subcellular location">
    <subcellularLocation>
        <location evidence="2">Cell membrane</location>
        <topology evidence="2">Multi-pass membrane protein</topology>
    </subcellularLocation>
</comment>
<reference evidence="16 17" key="1">
    <citation type="submission" date="2019-07" db="EMBL/GenBank/DDBJ databases">
        <title>Complete genome of Crassaminicella thermophila SY095.</title>
        <authorList>
            <person name="Li X."/>
        </authorList>
    </citation>
    <scope>NUCLEOTIDE SEQUENCE [LARGE SCALE GENOMIC DNA]</scope>
    <source>
        <strain evidence="16 17">SY095</strain>
    </source>
</reference>
<evidence type="ECO:0000256" key="14">
    <source>
        <dbReference type="SAM" id="Phobius"/>
    </source>
</evidence>
<dbReference type="InterPro" id="IPR036097">
    <property type="entry name" value="HisK_dim/P_sf"/>
</dbReference>
<keyword evidence="4" id="KW-1003">Cell membrane</keyword>
<keyword evidence="17" id="KW-1185">Reference proteome</keyword>
<dbReference type="KEGG" id="crs:FQB35_00565"/>
<dbReference type="Pfam" id="PF00512">
    <property type="entry name" value="HisKA"/>
    <property type="match status" value="1"/>
</dbReference>
<dbReference type="PROSITE" id="PS50109">
    <property type="entry name" value="HIS_KIN"/>
    <property type="match status" value="1"/>
</dbReference>
<evidence type="ECO:0000313" key="17">
    <source>
        <dbReference type="Proteomes" id="UP000324646"/>
    </source>
</evidence>
<evidence type="ECO:0000256" key="4">
    <source>
        <dbReference type="ARBA" id="ARBA00022475"/>
    </source>
</evidence>
<dbReference type="CDD" id="cd00082">
    <property type="entry name" value="HisKA"/>
    <property type="match status" value="1"/>
</dbReference>
<evidence type="ECO:0000256" key="1">
    <source>
        <dbReference type="ARBA" id="ARBA00000085"/>
    </source>
</evidence>
<feature type="domain" description="Histidine kinase" evidence="15">
    <location>
        <begin position="415"/>
        <end position="630"/>
    </location>
</feature>
<organism evidence="16 17">
    <name type="scientific">Crassaminicella thermophila</name>
    <dbReference type="NCBI Taxonomy" id="2599308"/>
    <lineage>
        <taxon>Bacteria</taxon>
        <taxon>Bacillati</taxon>
        <taxon>Bacillota</taxon>
        <taxon>Clostridia</taxon>
        <taxon>Eubacteriales</taxon>
        <taxon>Clostridiaceae</taxon>
        <taxon>Crassaminicella</taxon>
    </lineage>
</organism>
<evidence type="ECO:0000256" key="9">
    <source>
        <dbReference type="ARBA" id="ARBA00022777"/>
    </source>
</evidence>
<dbReference type="GO" id="GO:0005886">
    <property type="term" value="C:plasma membrane"/>
    <property type="evidence" value="ECO:0007669"/>
    <property type="project" value="UniProtKB-SubCell"/>
</dbReference>
<evidence type="ECO:0000256" key="12">
    <source>
        <dbReference type="ARBA" id="ARBA00023012"/>
    </source>
</evidence>
<dbReference type="GO" id="GO:0000155">
    <property type="term" value="F:phosphorelay sensor kinase activity"/>
    <property type="evidence" value="ECO:0007669"/>
    <property type="project" value="InterPro"/>
</dbReference>
<dbReference type="GO" id="GO:0005524">
    <property type="term" value="F:ATP binding"/>
    <property type="evidence" value="ECO:0007669"/>
    <property type="project" value="UniProtKB-KW"/>
</dbReference>